<evidence type="ECO:0000313" key="3">
    <source>
        <dbReference type="Proteomes" id="UP000188184"/>
    </source>
</evidence>
<dbReference type="KEGG" id="pmar:B0X71_07955"/>
<evidence type="ECO:0008006" key="4">
    <source>
        <dbReference type="Google" id="ProtNLM"/>
    </source>
</evidence>
<keyword evidence="1" id="KW-1133">Transmembrane helix</keyword>
<dbReference type="Gene3D" id="2.40.50.660">
    <property type="match status" value="1"/>
</dbReference>
<keyword evidence="1" id="KW-0812">Transmembrane</keyword>
<evidence type="ECO:0000256" key="1">
    <source>
        <dbReference type="SAM" id="Phobius"/>
    </source>
</evidence>
<evidence type="ECO:0000313" key="2">
    <source>
        <dbReference type="EMBL" id="AQQ53032.1"/>
    </source>
</evidence>
<dbReference type="Pfam" id="PF10694">
    <property type="entry name" value="DUF2500"/>
    <property type="match status" value="1"/>
</dbReference>
<dbReference type="RefSeq" id="WP_077588914.1">
    <property type="nucleotide sequence ID" value="NZ_CP019640.1"/>
</dbReference>
<reference evidence="2 3" key="1">
    <citation type="submission" date="2017-02" db="EMBL/GenBank/DDBJ databases">
        <title>The complete genomic sequence of a novel cold adapted crude oil-degrading bacterium Planococcus qaidamina Y42.</title>
        <authorList>
            <person name="Yang R."/>
        </authorList>
    </citation>
    <scope>NUCLEOTIDE SEQUENCE [LARGE SCALE GENOMIC DNA]</scope>
    <source>
        <strain evidence="2 3">Y42</strain>
    </source>
</reference>
<protein>
    <recommendedName>
        <fullName evidence="4">DUF2500 domain-containing protein</fullName>
    </recommendedName>
</protein>
<dbReference type="EMBL" id="CP019640">
    <property type="protein sequence ID" value="AQQ53032.1"/>
    <property type="molecule type" value="Genomic_DNA"/>
</dbReference>
<sequence length="123" mass="13756">MSDGFSGFLFQSAPIFIAAIFIIVISVIAFMAMKGIVTWSRNNAQPEQVKEAKVATKRTDVRGGGETQARSIYYVTFKTGEGDRLEFRVNGRESGQLIEGDQGELRFQGTRYRGFARKKLIHS</sequence>
<dbReference type="Proteomes" id="UP000188184">
    <property type="component" value="Chromosome"/>
</dbReference>
<dbReference type="InterPro" id="IPR019635">
    <property type="entry name" value="DUF2500"/>
</dbReference>
<keyword evidence="3" id="KW-1185">Reference proteome</keyword>
<organism evidence="2 3">
    <name type="scientific">Planococcus lenghuensis</name>
    <dbReference type="NCBI Taxonomy" id="2213202"/>
    <lineage>
        <taxon>Bacteria</taxon>
        <taxon>Bacillati</taxon>
        <taxon>Bacillota</taxon>
        <taxon>Bacilli</taxon>
        <taxon>Bacillales</taxon>
        <taxon>Caryophanaceae</taxon>
        <taxon>Planococcus</taxon>
    </lineage>
</organism>
<name>A0A1Q2KZG8_9BACL</name>
<dbReference type="AlphaFoldDB" id="A0A1Q2KZG8"/>
<keyword evidence="1" id="KW-0472">Membrane</keyword>
<gene>
    <name evidence="2" type="ORF">B0X71_07955</name>
</gene>
<feature type="transmembrane region" description="Helical" evidence="1">
    <location>
        <begin position="12"/>
        <end position="33"/>
    </location>
</feature>
<accession>A0A1Q2KZG8</accession>
<proteinExistence type="predicted"/>